<keyword evidence="2" id="KW-1185">Reference proteome</keyword>
<evidence type="ECO:0000313" key="1">
    <source>
        <dbReference type="EMBL" id="MCA0151725.1"/>
    </source>
</evidence>
<proteinExistence type="predicted"/>
<accession>A0ABS7XXI0</accession>
<reference evidence="2" key="1">
    <citation type="submission" date="2023-07" db="EMBL/GenBank/DDBJ databases">
        <authorList>
            <person name="Yue Y."/>
        </authorList>
    </citation>
    <scope>NUCLEOTIDE SEQUENCE [LARGE SCALE GENOMIC DNA]</scope>
    <source>
        <strain evidence="2">2Y89</strain>
    </source>
</reference>
<gene>
    <name evidence="1" type="ORF">LBV24_00760</name>
</gene>
<name>A0ABS7XXI0_9FLAO</name>
<comment type="caution">
    <text evidence="1">The sequence shown here is derived from an EMBL/GenBank/DDBJ whole genome shotgun (WGS) entry which is preliminary data.</text>
</comment>
<organism evidence="1 2">
    <name type="scientific">Winogradskyella vincentii</name>
    <dbReference type="NCBI Taxonomy" id="2877122"/>
    <lineage>
        <taxon>Bacteria</taxon>
        <taxon>Pseudomonadati</taxon>
        <taxon>Bacteroidota</taxon>
        <taxon>Flavobacteriia</taxon>
        <taxon>Flavobacteriales</taxon>
        <taxon>Flavobacteriaceae</taxon>
        <taxon>Winogradskyella</taxon>
    </lineage>
</organism>
<dbReference type="EMBL" id="JAIUJS010000001">
    <property type="protein sequence ID" value="MCA0151725.1"/>
    <property type="molecule type" value="Genomic_DNA"/>
</dbReference>
<protein>
    <submittedName>
        <fullName evidence="1">Uncharacterized protein</fullName>
    </submittedName>
</protein>
<evidence type="ECO:0000313" key="2">
    <source>
        <dbReference type="Proteomes" id="UP001198402"/>
    </source>
</evidence>
<dbReference type="RefSeq" id="WP_224476697.1">
    <property type="nucleotide sequence ID" value="NZ_JAIUJS010000001.1"/>
</dbReference>
<sequence length="266" mass="31458">MENRPLLIEFNRGIPKTQKELEILKKDFLSNDITHKDLLKNGENPVLDFNKTKIQSEVVVGKSMRISLDRFGFEEEEIDFEYDLKEIDFSEEFKRALEISFNNLCNKFIDELDKKGIYTSEGLEGYKNVKLKKLNDLILELDNVCDIEEGIKNLIKEFYNKLYDFISNFKSENYQVSKKLNFKLNKNQLIWFFKMMYDKGVISGLHINDVYRLLETNTRYYENGDYVDMKAVIRQAHKLTKGYTSPEKAIKKLSETFDKSFFSSEK</sequence>
<dbReference type="Proteomes" id="UP001198402">
    <property type="component" value="Unassembled WGS sequence"/>
</dbReference>